<reference evidence="1" key="1">
    <citation type="submission" date="2014-11" db="EMBL/GenBank/DDBJ databases">
        <authorList>
            <person name="Amaro Gonzalez C."/>
        </authorList>
    </citation>
    <scope>NUCLEOTIDE SEQUENCE</scope>
</reference>
<organism evidence="1">
    <name type="scientific">Anguilla anguilla</name>
    <name type="common">European freshwater eel</name>
    <name type="synonym">Muraena anguilla</name>
    <dbReference type="NCBI Taxonomy" id="7936"/>
    <lineage>
        <taxon>Eukaryota</taxon>
        <taxon>Metazoa</taxon>
        <taxon>Chordata</taxon>
        <taxon>Craniata</taxon>
        <taxon>Vertebrata</taxon>
        <taxon>Euteleostomi</taxon>
        <taxon>Actinopterygii</taxon>
        <taxon>Neopterygii</taxon>
        <taxon>Teleostei</taxon>
        <taxon>Anguilliformes</taxon>
        <taxon>Anguillidae</taxon>
        <taxon>Anguilla</taxon>
    </lineage>
</organism>
<dbReference type="EMBL" id="GBXM01107162">
    <property type="protein sequence ID" value="JAH01415.1"/>
    <property type="molecule type" value="Transcribed_RNA"/>
</dbReference>
<protein>
    <submittedName>
        <fullName evidence="1">Uncharacterized protein</fullName>
    </submittedName>
</protein>
<accession>A0A0E9PBL0</accession>
<proteinExistence type="predicted"/>
<reference evidence="1" key="2">
    <citation type="journal article" date="2015" name="Fish Shellfish Immunol.">
        <title>Early steps in the European eel (Anguilla anguilla)-Vibrio vulnificus interaction in the gills: Role of the RtxA13 toxin.</title>
        <authorList>
            <person name="Callol A."/>
            <person name="Pajuelo D."/>
            <person name="Ebbesson L."/>
            <person name="Teles M."/>
            <person name="MacKenzie S."/>
            <person name="Amaro C."/>
        </authorList>
    </citation>
    <scope>NUCLEOTIDE SEQUENCE</scope>
</reference>
<dbReference type="AlphaFoldDB" id="A0A0E9PBL0"/>
<evidence type="ECO:0000313" key="1">
    <source>
        <dbReference type="EMBL" id="JAH01415.1"/>
    </source>
</evidence>
<sequence length="55" mass="6646">MYRKWEIKKLPICYKSHIRDRCCKRAQAGNTMTHISNNCESCMQIYPCNFPYEIK</sequence>
<name>A0A0E9PBL0_ANGAN</name>